<dbReference type="InterPro" id="IPR003395">
    <property type="entry name" value="RecF/RecN/SMC_N"/>
</dbReference>
<evidence type="ECO:0000256" key="4">
    <source>
        <dbReference type="ARBA" id="ARBA00023054"/>
    </source>
</evidence>
<dbReference type="Gene3D" id="1.10.287.1490">
    <property type="match status" value="2"/>
</dbReference>
<keyword evidence="2 6" id="KW-0547">Nucleotide-binding</keyword>
<keyword evidence="9" id="KW-1185">Reference proteome</keyword>
<comment type="domain">
    <text evidence="6">Contains large globular domains required for ATP hydrolysis at each terminus and a third globular domain forming a flexible hinge near the middle of the molecule. These domains are separated by coiled-coil structures.</text>
</comment>
<dbReference type="HAMAP" id="MF_01894">
    <property type="entry name" value="Smc_prok"/>
    <property type="match status" value="1"/>
</dbReference>
<dbReference type="Gene3D" id="3.30.70.1620">
    <property type="match status" value="1"/>
</dbReference>
<dbReference type="RefSeq" id="WP_349153171.1">
    <property type="nucleotide sequence ID" value="NZ_DAWCMB010000077.1"/>
</dbReference>
<dbReference type="InterPro" id="IPR010935">
    <property type="entry name" value="SMC_hinge"/>
</dbReference>
<feature type="coiled-coil region" evidence="6">
    <location>
        <begin position="777"/>
        <end position="930"/>
    </location>
</feature>
<feature type="coiled-coil region" evidence="6">
    <location>
        <begin position="325"/>
        <end position="422"/>
    </location>
</feature>
<comment type="caution">
    <text evidence="8">The sequence shown here is derived from an EMBL/GenBank/DDBJ whole genome shotgun (WGS) entry which is preliminary data.</text>
</comment>
<dbReference type="Pfam" id="PF06470">
    <property type="entry name" value="SMC_hinge"/>
    <property type="match status" value="1"/>
</dbReference>
<dbReference type="InterPro" id="IPR011890">
    <property type="entry name" value="SMC_prok"/>
</dbReference>
<reference evidence="8 9" key="1">
    <citation type="submission" date="2024-03" db="EMBL/GenBank/DDBJ databases">
        <title>Human intestinal bacterial collection.</title>
        <authorList>
            <person name="Pauvert C."/>
            <person name="Hitch T.C.A."/>
            <person name="Clavel T."/>
        </authorList>
    </citation>
    <scope>NUCLEOTIDE SEQUENCE [LARGE SCALE GENOMIC DNA]</scope>
    <source>
        <strain evidence="8 9">CLA-AA-H255</strain>
    </source>
</reference>
<keyword evidence="5 6" id="KW-0238">DNA-binding</keyword>
<comment type="subcellular location">
    <subcellularLocation>
        <location evidence="6">Cytoplasm</location>
    </subcellularLocation>
</comment>
<dbReference type="SUPFAM" id="SSF75553">
    <property type="entry name" value="Smc hinge domain"/>
    <property type="match status" value="1"/>
</dbReference>
<dbReference type="PANTHER" id="PTHR43977">
    <property type="entry name" value="STRUCTURAL MAINTENANCE OF CHROMOSOMES PROTEIN 3"/>
    <property type="match status" value="1"/>
</dbReference>
<keyword evidence="1 6" id="KW-0963">Cytoplasm</keyword>
<dbReference type="Gene3D" id="6.10.140.1720">
    <property type="match status" value="1"/>
</dbReference>
<evidence type="ECO:0000256" key="3">
    <source>
        <dbReference type="ARBA" id="ARBA00022840"/>
    </source>
</evidence>
<dbReference type="EMBL" id="JBBMER010000001">
    <property type="protein sequence ID" value="MEQ2378643.1"/>
    <property type="molecule type" value="Genomic_DNA"/>
</dbReference>
<accession>A0ABV1BSA3</accession>
<dbReference type="NCBIfam" id="TIGR02168">
    <property type="entry name" value="SMC_prok_B"/>
    <property type="match status" value="1"/>
</dbReference>
<proteinExistence type="inferred from homology"/>
<dbReference type="Proteomes" id="UP001442364">
    <property type="component" value="Unassembled WGS sequence"/>
</dbReference>
<evidence type="ECO:0000256" key="1">
    <source>
        <dbReference type="ARBA" id="ARBA00022490"/>
    </source>
</evidence>
<dbReference type="Gene3D" id="3.40.50.300">
    <property type="entry name" value="P-loop containing nucleotide triphosphate hydrolases"/>
    <property type="match status" value="2"/>
</dbReference>
<gene>
    <name evidence="6 8" type="primary">smc</name>
    <name evidence="8" type="ORF">WMO14_01905</name>
</gene>
<sequence>MYLKSIEVQGFKSFANKIVFDFHNGITGIVGPNGSGKSNVADAVRWVLGEQSAKQLRGAKMEDVIFAGTQNRKPVGFAYVAITLDNSDHALPVEYDEVTVSRRVYRSGESEYKINGHTCRLKDVTEMFYDTGIGKEGYSIIGQGQIDKILSGKPEERRELFDEAAGIVKFKRRKAAAIKKLDNERNNLVRVNDILSELEKQVGPLQVQSEKAKEYLNLKSDLKKYDVNAFLLETDRIRKEIAELDNKIEIADNDLAGSRNEYDATKAEYEAAENQLNELNLTIEQTNQVSSALELDNQKFKGEINLFEEQVKTFNANKQLHSERINDIEKDKTAKTASINELKKQAEAINTEINEYNTKLNAINEEAEAVKAEIDGISGQIENRQTLIYDNLTEQSSIKAENQKFITMLEQLEIRKSQLNSRIITGKSDETAQRQVIASITSQLKECDVNISSINASIAEGNANVTSIKGVIAEKTQELDKLTQNYHRSKSRLESLVNITERYDGYGNSIRKIMELKDSTPGILGVIADIIKVEKQYETAIETALGGTIQNIVTDKENTAKELINYLKVNKLGRATFLPLNAIHSRNTLENDNCINEKGVVGVASNLVRVSFEYEGLAKYLLGRILVVDNIENALVIARKYKYSLRIVTLEGEQLNPGGSMTGGAFKNSSNLLGRRREIEELKTEVSSISKTITETKASISELRSEVGKNRDNLDQLNKQQREIHIKKNTLDVTLKQADNKLKEIIDGYSNAVNEQAGIDAEISKVNSNKQQVSGSLNVLDSENEASRKEIENLNKLLEEKKANEAAVSLKLENLKISHSSVEQKAAFINENIQRLSDEINSLDNEKESINDKINQTAELIKTKQQEITDVMDSIEKTVKELEANNEKLAKLKADKEKVTASHKEFFKKRETLNEQIILLEKESMRLHNQHDKLDESNDSLVDYMWNEYELTYSYALELKSDELTNLNDLRKQINILKASIKKLGDVNVNAIEEYKEVSGRYTFLKTQHDDMIEAEQSLMKVITELDNGMRTQFTAKFEEIKVEFDKVFKELFGGGRGTIELVEDEDILEAGIIIVSQPPGKKLQNMMQLSGGEKALTAIALLFAIQNLKPSPFCLLDEIEAALDDSNVGRYANYLHKLTKHTQFIVITHRRGTMAAADRLYGITMQEKGVSTLVSVDLIANDLNEPKERKS</sequence>
<dbReference type="InterPro" id="IPR024704">
    <property type="entry name" value="SMC"/>
</dbReference>
<dbReference type="InterPro" id="IPR036277">
    <property type="entry name" value="SMC_hinge_sf"/>
</dbReference>
<name>A0ABV1BSA3_9FIRM</name>
<evidence type="ECO:0000259" key="7">
    <source>
        <dbReference type="SMART" id="SM00968"/>
    </source>
</evidence>
<evidence type="ECO:0000256" key="2">
    <source>
        <dbReference type="ARBA" id="ARBA00022741"/>
    </source>
</evidence>
<dbReference type="Pfam" id="PF02463">
    <property type="entry name" value="SMC_N"/>
    <property type="match status" value="1"/>
</dbReference>
<comment type="subunit">
    <text evidence="6">Homodimer.</text>
</comment>
<feature type="coiled-coil region" evidence="6">
    <location>
        <begin position="167"/>
        <end position="201"/>
    </location>
</feature>
<dbReference type="InterPro" id="IPR027417">
    <property type="entry name" value="P-loop_NTPase"/>
</dbReference>
<organism evidence="8 9">
    <name type="scientific">[Lactobacillus] rogosae</name>
    <dbReference type="NCBI Taxonomy" id="706562"/>
    <lineage>
        <taxon>Bacteria</taxon>
        <taxon>Bacillati</taxon>
        <taxon>Bacillota</taxon>
        <taxon>Clostridia</taxon>
        <taxon>Lachnospirales</taxon>
        <taxon>Lachnospiraceae</taxon>
        <taxon>Lachnospira</taxon>
    </lineage>
</organism>
<keyword evidence="3 6" id="KW-0067">ATP-binding</keyword>
<dbReference type="SMART" id="SM00968">
    <property type="entry name" value="SMC_hinge"/>
    <property type="match status" value="1"/>
</dbReference>
<dbReference type="SUPFAM" id="SSF52540">
    <property type="entry name" value="P-loop containing nucleoside triphosphate hydrolases"/>
    <property type="match status" value="1"/>
</dbReference>
<evidence type="ECO:0000313" key="9">
    <source>
        <dbReference type="Proteomes" id="UP001442364"/>
    </source>
</evidence>
<dbReference type="PIRSF" id="PIRSF005719">
    <property type="entry name" value="SMC"/>
    <property type="match status" value="1"/>
</dbReference>
<evidence type="ECO:0000256" key="5">
    <source>
        <dbReference type="ARBA" id="ARBA00023125"/>
    </source>
</evidence>
<evidence type="ECO:0000256" key="6">
    <source>
        <dbReference type="HAMAP-Rule" id="MF_01894"/>
    </source>
</evidence>
<protein>
    <recommendedName>
        <fullName evidence="6">Chromosome partition protein Smc</fullName>
    </recommendedName>
</protein>
<evidence type="ECO:0000313" key="8">
    <source>
        <dbReference type="EMBL" id="MEQ2378643.1"/>
    </source>
</evidence>
<dbReference type="CDD" id="cd03278">
    <property type="entry name" value="ABC_SMC_barmotin"/>
    <property type="match status" value="2"/>
</dbReference>
<feature type="binding site" evidence="6">
    <location>
        <begin position="32"/>
        <end position="39"/>
    </location>
    <ligand>
        <name>ATP</name>
        <dbReference type="ChEBI" id="CHEBI:30616"/>
    </ligand>
</feature>
<feature type="domain" description="SMC hinge" evidence="7">
    <location>
        <begin position="521"/>
        <end position="638"/>
    </location>
</feature>
<comment type="similarity">
    <text evidence="6">Belongs to the SMC family.</text>
</comment>
<comment type="function">
    <text evidence="6">Required for chromosome condensation and partitioning.</text>
</comment>
<feature type="coiled-coil region" evidence="6">
    <location>
        <begin position="234"/>
        <end position="289"/>
    </location>
</feature>
<keyword evidence="4 6" id="KW-0175">Coiled coil</keyword>
<dbReference type="Gene3D" id="1.20.1060.20">
    <property type="match status" value="1"/>
</dbReference>